<keyword evidence="2" id="KW-1185">Reference proteome</keyword>
<reference evidence="1" key="1">
    <citation type="submission" date="2021-02" db="EMBL/GenBank/DDBJ databases">
        <authorList>
            <person name="Dougan E. K."/>
            <person name="Rhodes N."/>
            <person name="Thang M."/>
            <person name="Chan C."/>
        </authorList>
    </citation>
    <scope>NUCLEOTIDE SEQUENCE</scope>
</reference>
<evidence type="ECO:0000313" key="1">
    <source>
        <dbReference type="EMBL" id="CAE7849559.1"/>
    </source>
</evidence>
<protein>
    <submittedName>
        <fullName evidence="1">Uncharacterized protein</fullName>
    </submittedName>
</protein>
<dbReference type="Proteomes" id="UP000601435">
    <property type="component" value="Unassembled WGS sequence"/>
</dbReference>
<dbReference type="EMBL" id="CAJNJA010053191">
    <property type="protein sequence ID" value="CAE7849559.1"/>
    <property type="molecule type" value="Genomic_DNA"/>
</dbReference>
<name>A0A813A0J7_9DINO</name>
<dbReference type="OrthoDB" id="444894at2759"/>
<feature type="non-terminal residue" evidence="1">
    <location>
        <position position="313"/>
    </location>
</feature>
<sequence length="313" mass="35273">ETCFISDTGLREVLWQNMKKGILRTPLLQLLQQLREGGKNGEDTEILSMLQSEIQNESLVILVAAPSAKAAHDWQQQIYQSLTSVVQDGSVCVLISPVLQKPPASLMECLMNYCQQELLQPCYPNLRKVCRSCFSLHVLSSGLTKLTKYVGYCYIKPGETKNKSRWKVKAVPFTFQSKWKPSDNVEQRKTDMAGFLAASGASSEWPSVGVLLESARRFGPASLQAQPGRRSRLGALFWLLEEIEGTLGLEGSTCDENEHGEQEDWESEEEVQVFLEMQSLASHAPNQARDPWPVAEDLEMHVWPWHVENYSVE</sequence>
<organism evidence="1 2">
    <name type="scientific">Symbiodinium necroappetens</name>
    <dbReference type="NCBI Taxonomy" id="1628268"/>
    <lineage>
        <taxon>Eukaryota</taxon>
        <taxon>Sar</taxon>
        <taxon>Alveolata</taxon>
        <taxon>Dinophyceae</taxon>
        <taxon>Suessiales</taxon>
        <taxon>Symbiodiniaceae</taxon>
        <taxon>Symbiodinium</taxon>
    </lineage>
</organism>
<comment type="caution">
    <text evidence="1">The sequence shown here is derived from an EMBL/GenBank/DDBJ whole genome shotgun (WGS) entry which is preliminary data.</text>
</comment>
<proteinExistence type="predicted"/>
<evidence type="ECO:0000313" key="2">
    <source>
        <dbReference type="Proteomes" id="UP000601435"/>
    </source>
</evidence>
<dbReference type="AlphaFoldDB" id="A0A813A0J7"/>
<gene>
    <name evidence="1" type="ORF">SNEC2469_LOCUS26282</name>
</gene>
<accession>A0A813A0J7</accession>
<feature type="non-terminal residue" evidence="1">
    <location>
        <position position="1"/>
    </location>
</feature>